<feature type="region of interest" description="Disordered" evidence="7">
    <location>
        <begin position="598"/>
        <end position="629"/>
    </location>
</feature>
<accession>A0A088S4J8</accession>
<dbReference type="VEuPathDB" id="TriTrypDB:LPMP_354270"/>
<reference evidence="8 9" key="1">
    <citation type="journal article" date="2015" name="Sci. Rep.">
        <title>The genome of Leishmania panamensis: insights into genomics of the L. (Viannia) subgenus.</title>
        <authorList>
            <person name="Llanes A."/>
            <person name="Restrepo C.M."/>
            <person name="Vecchio G.D."/>
            <person name="Anguizola F.J."/>
            <person name="Lleonart R."/>
        </authorList>
    </citation>
    <scope>NUCLEOTIDE SEQUENCE [LARGE SCALE GENOMIC DNA]</scope>
    <source>
        <strain evidence="8 9">MHOM/PA/94/PSC-1</strain>
    </source>
</reference>
<evidence type="ECO:0000256" key="6">
    <source>
        <dbReference type="SAM" id="Coils"/>
    </source>
</evidence>
<evidence type="ECO:0000256" key="1">
    <source>
        <dbReference type="ARBA" id="ARBA00004245"/>
    </source>
</evidence>
<feature type="compositionally biased region" description="Basic and acidic residues" evidence="7">
    <location>
        <begin position="512"/>
        <end position="522"/>
    </location>
</feature>
<evidence type="ECO:0000313" key="9">
    <source>
        <dbReference type="Proteomes" id="UP000063063"/>
    </source>
</evidence>
<keyword evidence="3" id="KW-0963">Cytoplasm</keyword>
<keyword evidence="4" id="KW-0206">Cytoskeleton</keyword>
<feature type="region of interest" description="Disordered" evidence="7">
    <location>
        <begin position="365"/>
        <end position="417"/>
    </location>
</feature>
<dbReference type="VEuPathDB" id="TriTrypDB:LPAL13_350050800"/>
<sequence length="664" mass="72187">MPMMSADESHRASAAAKKPAAAPTFSPFPPRPARGATASAMAKSNMPSSSAASGVAAAAAPSKETPSKAMDLDPTTASLECVLQIGQPTFSTQLDFIKVNRAVASLERAVERLELLSLLDATGPTPATEGNHKNANGAVTASNATAVTSATTAIFHPHNSSRGPAVLTGISHDASVATAQKVAEVLAATQEQRGCGRASVLKLLAEQRVLERRYGELLTQAQPTVSLYPGEPQLCYQCFAQAGDPAQATLQRELALVSNRLRETNRLLCTQLQDNPQDRDNWAKVCNERQELTALLRELAEELTVGYKEAFQQRQGRQQQQQANVVLDGGLQRSSTPGGIMEGVRFSCATSNGDFLSLNSNVTSAPGLARNDSRQSSTIGGGPISTESGSRTSPFHKCFGGTLQRHRTSRTTQQGPRIPLTSSYQQFAVKILQEEASQRWADDMLAKERALNQNVKQLQADLERERELKDKEVAERLAHISTLKLELRKLKASLQQRSEAAKASGEAATENLQREGAAEVRGVRQATQHNEQLLTISATAHDTFSSYLRERTAAMDTLASEWEAKTLRELKKKEAAKIDAEGSRQACAQRLTDLQHERDVQQELKEQRDSAQRAEEDDRRRSEEQRDAEYAAASVLEAALKAMMTRQALSKLQKGIKKKKKASG</sequence>
<feature type="region of interest" description="Disordered" evidence="7">
    <location>
        <begin position="1"/>
        <end position="48"/>
    </location>
</feature>
<organism evidence="8 9">
    <name type="scientific">Leishmania panamensis</name>
    <dbReference type="NCBI Taxonomy" id="5679"/>
    <lineage>
        <taxon>Eukaryota</taxon>
        <taxon>Discoba</taxon>
        <taxon>Euglenozoa</taxon>
        <taxon>Kinetoplastea</taxon>
        <taxon>Metakinetoplastina</taxon>
        <taxon>Trypanosomatida</taxon>
        <taxon>Trypanosomatidae</taxon>
        <taxon>Leishmaniinae</taxon>
        <taxon>Leishmania</taxon>
        <taxon>Leishmania guyanensis species complex</taxon>
    </lineage>
</organism>
<dbReference type="Proteomes" id="UP000063063">
    <property type="component" value="Chromosome 35"/>
</dbReference>
<comment type="subcellular location">
    <subcellularLocation>
        <location evidence="2">Cell projection</location>
    </subcellularLocation>
    <subcellularLocation>
        <location evidence="1">Cytoplasm</location>
        <location evidence="1">Cytoskeleton</location>
    </subcellularLocation>
</comment>
<dbReference type="EMBL" id="CP009404">
    <property type="protein sequence ID" value="AIO02560.1"/>
    <property type="molecule type" value="Genomic_DNA"/>
</dbReference>
<dbReference type="PANTHER" id="PTHR14871:SF1">
    <property type="entry name" value="DYNEIN REGULATORY COMPLEX PROTEIN 9"/>
    <property type="match status" value="1"/>
</dbReference>
<dbReference type="KEGG" id="lpan:LPMP_354270"/>
<feature type="region of interest" description="Disordered" evidence="7">
    <location>
        <begin position="501"/>
        <end position="523"/>
    </location>
</feature>
<evidence type="ECO:0000256" key="3">
    <source>
        <dbReference type="ARBA" id="ARBA00022490"/>
    </source>
</evidence>
<feature type="compositionally biased region" description="Low complexity" evidence="7">
    <location>
        <begin position="12"/>
        <end position="25"/>
    </location>
</feature>
<name>A0A088S4J8_LEIPA</name>
<dbReference type="GO" id="GO:0031514">
    <property type="term" value="C:motile cilium"/>
    <property type="evidence" value="ECO:0007669"/>
    <property type="project" value="TreeGrafter"/>
</dbReference>
<keyword evidence="9" id="KW-1185">Reference proteome</keyword>
<dbReference type="GO" id="GO:0005737">
    <property type="term" value="C:cytoplasm"/>
    <property type="evidence" value="ECO:0007669"/>
    <property type="project" value="TreeGrafter"/>
</dbReference>
<evidence type="ECO:0000313" key="8">
    <source>
        <dbReference type="EMBL" id="AIO02560.1"/>
    </source>
</evidence>
<keyword evidence="5" id="KW-0966">Cell projection</keyword>
<feature type="coiled-coil region" evidence="6">
    <location>
        <begin position="441"/>
        <end position="475"/>
    </location>
</feature>
<dbReference type="AlphaFoldDB" id="A0A088S4J8"/>
<gene>
    <name evidence="8" type="ORF">LPMP_354270</name>
</gene>
<dbReference type="GO" id="GO:0044782">
    <property type="term" value="P:cilium organization"/>
    <property type="evidence" value="ECO:0007669"/>
    <property type="project" value="TreeGrafter"/>
</dbReference>
<dbReference type="GO" id="GO:0005856">
    <property type="term" value="C:cytoskeleton"/>
    <property type="evidence" value="ECO:0007669"/>
    <property type="project" value="UniProtKB-SubCell"/>
</dbReference>
<keyword evidence="6" id="KW-0175">Coiled coil</keyword>
<evidence type="ECO:0000256" key="2">
    <source>
        <dbReference type="ARBA" id="ARBA00004316"/>
    </source>
</evidence>
<dbReference type="RefSeq" id="XP_010703360.1">
    <property type="nucleotide sequence ID" value="XM_010705058.1"/>
</dbReference>
<dbReference type="OrthoDB" id="10254713at2759"/>
<evidence type="ECO:0008006" key="10">
    <source>
        <dbReference type="Google" id="ProtNLM"/>
    </source>
</evidence>
<dbReference type="GeneID" id="22579455"/>
<protein>
    <recommendedName>
        <fullName evidence="10">Dynein regulatory complex protein 9</fullName>
    </recommendedName>
</protein>
<proteinExistence type="predicted"/>
<dbReference type="InterPro" id="IPR042618">
    <property type="entry name" value="IQCG"/>
</dbReference>
<dbReference type="eggNOG" id="ENOG502QTXW">
    <property type="taxonomic scope" value="Eukaryota"/>
</dbReference>
<evidence type="ECO:0000256" key="5">
    <source>
        <dbReference type="ARBA" id="ARBA00023273"/>
    </source>
</evidence>
<evidence type="ECO:0000256" key="4">
    <source>
        <dbReference type="ARBA" id="ARBA00023212"/>
    </source>
</evidence>
<evidence type="ECO:0000256" key="7">
    <source>
        <dbReference type="SAM" id="MobiDB-lite"/>
    </source>
</evidence>
<dbReference type="PANTHER" id="PTHR14871">
    <property type="entry name" value="DYNEIN REGULATORY COMPLEX PROTEIN 9"/>
    <property type="match status" value="1"/>
</dbReference>